<keyword evidence="2" id="KW-0472">Membrane</keyword>
<dbReference type="PATRIC" id="fig|316.110.peg.568"/>
<dbReference type="AlphaFoldDB" id="A0A0D7E763"/>
<accession>A0A0D7E763</accession>
<protein>
    <submittedName>
        <fullName evidence="3">Uncharacterized protein</fullName>
    </submittedName>
</protein>
<organism evidence="3 4">
    <name type="scientific">Stutzerimonas stutzeri</name>
    <name type="common">Pseudomonas stutzeri</name>
    <dbReference type="NCBI Taxonomy" id="316"/>
    <lineage>
        <taxon>Bacteria</taxon>
        <taxon>Pseudomonadati</taxon>
        <taxon>Pseudomonadota</taxon>
        <taxon>Gammaproteobacteria</taxon>
        <taxon>Pseudomonadales</taxon>
        <taxon>Pseudomonadaceae</taxon>
        <taxon>Stutzerimonas</taxon>
    </lineage>
</organism>
<feature type="transmembrane region" description="Helical" evidence="2">
    <location>
        <begin position="326"/>
        <end position="347"/>
    </location>
</feature>
<feature type="region of interest" description="Disordered" evidence="1">
    <location>
        <begin position="91"/>
        <end position="123"/>
    </location>
</feature>
<reference evidence="3 4" key="1">
    <citation type="submission" date="2014-11" db="EMBL/GenBank/DDBJ databases">
        <title>Genomics and ecophysiology of heterotrophic nitrogen fixing bacteria isolated from estuarine surface water.</title>
        <authorList>
            <person name="Bentzon-Tilia M."/>
            <person name="Severin I."/>
            <person name="Hansen L.H."/>
            <person name="Riemann L."/>
        </authorList>
    </citation>
    <scope>NUCLEOTIDE SEQUENCE [LARGE SCALE GENOMIC DNA]</scope>
    <source>
        <strain evidence="3 4">BAL361</strain>
    </source>
</reference>
<proteinExistence type="predicted"/>
<comment type="caution">
    <text evidence="3">The sequence shown here is derived from an EMBL/GenBank/DDBJ whole genome shotgun (WGS) entry which is preliminary data.</text>
</comment>
<dbReference type="EMBL" id="JXXD01000125">
    <property type="protein sequence ID" value="KIZ35367.1"/>
    <property type="molecule type" value="Genomic_DNA"/>
</dbReference>
<feature type="transmembrane region" description="Helical" evidence="2">
    <location>
        <begin position="390"/>
        <end position="417"/>
    </location>
</feature>
<feature type="compositionally biased region" description="Basic and acidic residues" evidence="1">
    <location>
        <begin position="104"/>
        <end position="119"/>
    </location>
</feature>
<evidence type="ECO:0000313" key="3">
    <source>
        <dbReference type="EMBL" id="KIZ35367.1"/>
    </source>
</evidence>
<gene>
    <name evidence="3" type="ORF">LO50_13715</name>
</gene>
<keyword evidence="2" id="KW-1133">Transmembrane helix</keyword>
<keyword evidence="2" id="KW-0812">Transmembrane</keyword>
<name>A0A0D7E763_STUST</name>
<feature type="transmembrane region" description="Helical" evidence="2">
    <location>
        <begin position="423"/>
        <end position="442"/>
    </location>
</feature>
<sequence>MEPTLTTMTREQRLQKLFDDCQQQVLSQVIGTFGLSTAMFKDVDRNGGNVTTLHNFAREDDDYVATDSDKKLHEHSRKKYDKQVRAEYEIKTQENADTAGGKTWNDKRDERIAQSRDEYTGQTVRADGTVELKNGEEARAELDHVVSISETHSDPKMHLALGQVSEDGETVDVSRIREVVNSDENLALTNQPLNGSKGDEDLREWAAKERENGETNAQKFGADEELIQEKHDTARKHIDSTANRALLKKQATELLATGGKQAALMGARQALGMLLTELVNALFNEVKALIRHGVELGESLLRKISQRLMHVAEQVARKVPTALSQMIQGGVSGFVSNLLTFLLNNFLSTAKRFVSMIREGLLGLFRAARMMLFPPAHMTQAQALQEGLKLLGTVVISSVGILLSETVATFMATIPFLKPFADLLTPVLVGIASGLLSAFLAYQIDCLFDRHARGERLLDELIADAARREVFAAELVTLSEASLGNVERYTQSIELYRQTGATLGNAGIASAAALASLDSAVASTREQVEKSRRMINYINESQAEIEEFLKPL</sequence>
<evidence type="ECO:0000256" key="1">
    <source>
        <dbReference type="SAM" id="MobiDB-lite"/>
    </source>
</evidence>
<dbReference type="RefSeq" id="WP_031298464.1">
    <property type="nucleotide sequence ID" value="NZ_JBITTV010000003.1"/>
</dbReference>
<evidence type="ECO:0000256" key="2">
    <source>
        <dbReference type="SAM" id="Phobius"/>
    </source>
</evidence>
<dbReference type="Proteomes" id="UP000032439">
    <property type="component" value="Unassembled WGS sequence"/>
</dbReference>
<evidence type="ECO:0000313" key="4">
    <source>
        <dbReference type="Proteomes" id="UP000032439"/>
    </source>
</evidence>